<keyword evidence="2" id="KW-1185">Reference proteome</keyword>
<feature type="compositionally biased region" description="Basic and acidic residues" evidence="1">
    <location>
        <begin position="32"/>
        <end position="41"/>
    </location>
</feature>
<evidence type="ECO:0000313" key="2">
    <source>
        <dbReference type="Proteomes" id="UP000025227"/>
    </source>
</evidence>
<dbReference type="OrthoDB" id="5864674at2759"/>
<dbReference type="WBParaSite" id="HCON_00085440-00001">
    <property type="protein sequence ID" value="HCON_00085440-00001"/>
    <property type="gene ID" value="HCON_00085440"/>
</dbReference>
<evidence type="ECO:0000313" key="3">
    <source>
        <dbReference type="WBParaSite" id="HCON_00085440-00001"/>
    </source>
</evidence>
<name>A0A7I5E9G6_HAECO</name>
<dbReference type="Proteomes" id="UP000025227">
    <property type="component" value="Unplaced"/>
</dbReference>
<dbReference type="AlphaFoldDB" id="A0A7I5E9G6"/>
<organism evidence="2 3">
    <name type="scientific">Haemonchus contortus</name>
    <name type="common">Barber pole worm</name>
    <dbReference type="NCBI Taxonomy" id="6289"/>
    <lineage>
        <taxon>Eukaryota</taxon>
        <taxon>Metazoa</taxon>
        <taxon>Ecdysozoa</taxon>
        <taxon>Nematoda</taxon>
        <taxon>Chromadorea</taxon>
        <taxon>Rhabditida</taxon>
        <taxon>Rhabditina</taxon>
        <taxon>Rhabditomorpha</taxon>
        <taxon>Strongyloidea</taxon>
        <taxon>Trichostrongylidae</taxon>
        <taxon>Haemonchus</taxon>
    </lineage>
</organism>
<feature type="region of interest" description="Disordered" evidence="1">
    <location>
        <begin position="1"/>
        <end position="41"/>
    </location>
</feature>
<accession>A0A7I5E9G6</accession>
<dbReference type="PANTHER" id="PTHR47331">
    <property type="entry name" value="PHD-TYPE DOMAIN-CONTAINING PROTEIN"/>
    <property type="match status" value="1"/>
</dbReference>
<proteinExistence type="predicted"/>
<dbReference type="OMA" id="HICKREW"/>
<protein>
    <submittedName>
        <fullName evidence="3">DUF4485 domain-containing protein</fullName>
    </submittedName>
</protein>
<dbReference type="PANTHER" id="PTHR47331:SF1">
    <property type="entry name" value="GAG-LIKE PROTEIN"/>
    <property type="match status" value="1"/>
</dbReference>
<sequence length="167" mass="19783">MSESDDEISQEERDQWEQYWSMDSAGTEEFQGPEKEAQTKLDEQVWEQFNRSIERREDGYYVHLPWKVHHPPLPDNRALAFKRLLNVWTSLKNNEQLLNQYNEVFRDQLKQGIVELVGDNDSREGIQVHYIPHQPVLTPQKETTKFRIVFDASAHYKGSPSLKRRLA</sequence>
<reference evidence="3" key="1">
    <citation type="submission" date="2020-12" db="UniProtKB">
        <authorList>
            <consortium name="WormBaseParasite"/>
        </authorList>
    </citation>
    <scope>IDENTIFICATION</scope>
    <source>
        <strain evidence="3">MHco3</strain>
    </source>
</reference>
<evidence type="ECO:0000256" key="1">
    <source>
        <dbReference type="SAM" id="MobiDB-lite"/>
    </source>
</evidence>